<dbReference type="GO" id="GO:0006352">
    <property type="term" value="P:DNA-templated transcription initiation"/>
    <property type="evidence" value="ECO:0007669"/>
    <property type="project" value="InterPro"/>
</dbReference>
<feature type="domain" description="RNA polymerase sigma factor 70 region 4 type 2" evidence="7">
    <location>
        <begin position="127"/>
        <end position="177"/>
    </location>
</feature>
<dbReference type="PANTHER" id="PTHR43133">
    <property type="entry name" value="RNA POLYMERASE ECF-TYPE SIGMA FACTO"/>
    <property type="match status" value="1"/>
</dbReference>
<comment type="similarity">
    <text evidence="1">Belongs to the sigma-70 factor family. ECF subfamily.</text>
</comment>
<organism evidence="8 9">
    <name type="scientific">Chryseosolibacter histidini</name>
    <dbReference type="NCBI Taxonomy" id="2782349"/>
    <lineage>
        <taxon>Bacteria</taxon>
        <taxon>Pseudomonadati</taxon>
        <taxon>Bacteroidota</taxon>
        <taxon>Cytophagia</taxon>
        <taxon>Cytophagales</taxon>
        <taxon>Chryseotaleaceae</taxon>
        <taxon>Chryseosolibacter</taxon>
    </lineage>
</organism>
<dbReference type="RefSeq" id="WP_254163169.1">
    <property type="nucleotide sequence ID" value="NZ_JAHESF010000008.1"/>
</dbReference>
<dbReference type="PANTHER" id="PTHR43133:SF8">
    <property type="entry name" value="RNA POLYMERASE SIGMA FACTOR HI_1459-RELATED"/>
    <property type="match status" value="1"/>
</dbReference>
<evidence type="ECO:0000256" key="4">
    <source>
        <dbReference type="ARBA" id="ARBA00023125"/>
    </source>
</evidence>
<sequence length="197" mass="22529">MKKLEMITDEALVAACRKNDREAWGELYNRYYNKVFHKCLSFVHNHDEAFDLAEEALLKAFSHLNGFRGDASFSTWLFTITHRHCLEALRKNNKRLSESHDLEEEVRSLADPTNEASFSEGDPKALMLTLIDVLPGNEKQLLLLKYSQGESIEALQEKFNLSQSAIKMRLKRTKEKLNHLYMIATALGLAEALSQLG</sequence>
<dbReference type="GO" id="GO:0016987">
    <property type="term" value="F:sigma factor activity"/>
    <property type="evidence" value="ECO:0007669"/>
    <property type="project" value="UniProtKB-KW"/>
</dbReference>
<dbReference type="InterPro" id="IPR036388">
    <property type="entry name" value="WH-like_DNA-bd_sf"/>
</dbReference>
<reference evidence="8 9" key="1">
    <citation type="submission" date="2021-05" db="EMBL/GenBank/DDBJ databases">
        <title>A Polyphasic approach of four new species of the genus Ohtaekwangia: Ohtaekwangia histidinii sp. nov., Ohtaekwangia cretensis sp. nov., Ohtaekwangia indiensis sp. nov., Ohtaekwangia reichenbachii sp. nov. from diverse environment.</title>
        <authorList>
            <person name="Octaviana S."/>
        </authorList>
    </citation>
    <scope>NUCLEOTIDE SEQUENCE [LARGE SCALE GENOMIC DNA]</scope>
    <source>
        <strain evidence="8 9">PWU4</strain>
    </source>
</reference>
<name>A0AAP2GIS8_9BACT</name>
<evidence type="ECO:0000256" key="5">
    <source>
        <dbReference type="ARBA" id="ARBA00023163"/>
    </source>
</evidence>
<accession>A0AAP2GIS8</accession>
<dbReference type="InterPro" id="IPR039425">
    <property type="entry name" value="RNA_pol_sigma-70-like"/>
</dbReference>
<feature type="domain" description="RNA polymerase sigma-70 region 2" evidence="6">
    <location>
        <begin position="27"/>
        <end position="94"/>
    </location>
</feature>
<keyword evidence="5" id="KW-0804">Transcription</keyword>
<proteinExistence type="inferred from homology"/>
<gene>
    <name evidence="8" type="ORF">KK083_10455</name>
</gene>
<protein>
    <submittedName>
        <fullName evidence="8">Sigma-70 family RNA polymerase sigma factor</fullName>
    </submittedName>
</protein>
<evidence type="ECO:0000259" key="7">
    <source>
        <dbReference type="Pfam" id="PF08281"/>
    </source>
</evidence>
<evidence type="ECO:0000313" key="9">
    <source>
        <dbReference type="Proteomes" id="UP001319200"/>
    </source>
</evidence>
<dbReference type="InterPro" id="IPR013324">
    <property type="entry name" value="RNA_pol_sigma_r3/r4-like"/>
</dbReference>
<keyword evidence="2" id="KW-0805">Transcription regulation</keyword>
<evidence type="ECO:0000256" key="2">
    <source>
        <dbReference type="ARBA" id="ARBA00023015"/>
    </source>
</evidence>
<keyword evidence="9" id="KW-1185">Reference proteome</keyword>
<dbReference type="Proteomes" id="UP001319200">
    <property type="component" value="Unassembled WGS sequence"/>
</dbReference>
<dbReference type="Pfam" id="PF04542">
    <property type="entry name" value="Sigma70_r2"/>
    <property type="match status" value="1"/>
</dbReference>
<dbReference type="Pfam" id="PF08281">
    <property type="entry name" value="Sigma70_r4_2"/>
    <property type="match status" value="1"/>
</dbReference>
<dbReference type="InterPro" id="IPR013249">
    <property type="entry name" value="RNA_pol_sigma70_r4_t2"/>
</dbReference>
<dbReference type="InterPro" id="IPR013325">
    <property type="entry name" value="RNA_pol_sigma_r2"/>
</dbReference>
<dbReference type="SUPFAM" id="SSF88659">
    <property type="entry name" value="Sigma3 and sigma4 domains of RNA polymerase sigma factors"/>
    <property type="match status" value="1"/>
</dbReference>
<evidence type="ECO:0000256" key="1">
    <source>
        <dbReference type="ARBA" id="ARBA00010641"/>
    </source>
</evidence>
<evidence type="ECO:0000259" key="6">
    <source>
        <dbReference type="Pfam" id="PF04542"/>
    </source>
</evidence>
<dbReference type="Gene3D" id="1.10.1740.10">
    <property type="match status" value="1"/>
</dbReference>
<dbReference type="GO" id="GO:0003677">
    <property type="term" value="F:DNA binding"/>
    <property type="evidence" value="ECO:0007669"/>
    <property type="project" value="UniProtKB-KW"/>
</dbReference>
<evidence type="ECO:0000256" key="3">
    <source>
        <dbReference type="ARBA" id="ARBA00023082"/>
    </source>
</evidence>
<dbReference type="InterPro" id="IPR014284">
    <property type="entry name" value="RNA_pol_sigma-70_dom"/>
</dbReference>
<comment type="caution">
    <text evidence="8">The sequence shown here is derived from an EMBL/GenBank/DDBJ whole genome shotgun (WGS) entry which is preliminary data.</text>
</comment>
<dbReference type="EMBL" id="JAHESF010000008">
    <property type="protein sequence ID" value="MBT1697299.1"/>
    <property type="molecule type" value="Genomic_DNA"/>
</dbReference>
<dbReference type="Gene3D" id="1.10.10.10">
    <property type="entry name" value="Winged helix-like DNA-binding domain superfamily/Winged helix DNA-binding domain"/>
    <property type="match status" value="1"/>
</dbReference>
<keyword evidence="4" id="KW-0238">DNA-binding</keyword>
<dbReference type="InterPro" id="IPR007627">
    <property type="entry name" value="RNA_pol_sigma70_r2"/>
</dbReference>
<keyword evidence="3" id="KW-0731">Sigma factor</keyword>
<evidence type="ECO:0000313" key="8">
    <source>
        <dbReference type="EMBL" id="MBT1697299.1"/>
    </source>
</evidence>
<dbReference type="SUPFAM" id="SSF88946">
    <property type="entry name" value="Sigma2 domain of RNA polymerase sigma factors"/>
    <property type="match status" value="1"/>
</dbReference>
<dbReference type="AlphaFoldDB" id="A0AAP2GIS8"/>
<dbReference type="NCBIfam" id="TIGR02937">
    <property type="entry name" value="sigma70-ECF"/>
    <property type="match status" value="1"/>
</dbReference>